<gene>
    <name evidence="2" type="ORF">P153DRAFT_398990</name>
</gene>
<feature type="transmembrane region" description="Helical" evidence="1">
    <location>
        <begin position="194"/>
        <end position="212"/>
    </location>
</feature>
<evidence type="ECO:0000256" key="1">
    <source>
        <dbReference type="SAM" id="Phobius"/>
    </source>
</evidence>
<feature type="transmembrane region" description="Helical" evidence="1">
    <location>
        <begin position="69"/>
        <end position="86"/>
    </location>
</feature>
<dbReference type="RefSeq" id="XP_033521297.1">
    <property type="nucleotide sequence ID" value="XM_033671690.1"/>
</dbReference>
<organism evidence="2 3">
    <name type="scientific">Dothidotthia symphoricarpi CBS 119687</name>
    <dbReference type="NCBI Taxonomy" id="1392245"/>
    <lineage>
        <taxon>Eukaryota</taxon>
        <taxon>Fungi</taxon>
        <taxon>Dikarya</taxon>
        <taxon>Ascomycota</taxon>
        <taxon>Pezizomycotina</taxon>
        <taxon>Dothideomycetes</taxon>
        <taxon>Pleosporomycetidae</taxon>
        <taxon>Pleosporales</taxon>
        <taxon>Dothidotthiaceae</taxon>
        <taxon>Dothidotthia</taxon>
    </lineage>
</organism>
<name>A0A6A6A6T3_9PLEO</name>
<evidence type="ECO:0000313" key="3">
    <source>
        <dbReference type="Proteomes" id="UP000799771"/>
    </source>
</evidence>
<dbReference type="EMBL" id="ML977512">
    <property type="protein sequence ID" value="KAF2126905.1"/>
    <property type="molecule type" value="Genomic_DNA"/>
</dbReference>
<reference evidence="2" key="1">
    <citation type="journal article" date="2020" name="Stud. Mycol.">
        <title>101 Dothideomycetes genomes: a test case for predicting lifestyles and emergence of pathogens.</title>
        <authorList>
            <person name="Haridas S."/>
            <person name="Albert R."/>
            <person name="Binder M."/>
            <person name="Bloem J."/>
            <person name="Labutti K."/>
            <person name="Salamov A."/>
            <person name="Andreopoulos B."/>
            <person name="Baker S."/>
            <person name="Barry K."/>
            <person name="Bills G."/>
            <person name="Bluhm B."/>
            <person name="Cannon C."/>
            <person name="Castanera R."/>
            <person name="Culley D."/>
            <person name="Daum C."/>
            <person name="Ezra D."/>
            <person name="Gonzalez J."/>
            <person name="Henrissat B."/>
            <person name="Kuo A."/>
            <person name="Liang C."/>
            <person name="Lipzen A."/>
            <person name="Lutzoni F."/>
            <person name="Magnuson J."/>
            <person name="Mondo S."/>
            <person name="Nolan M."/>
            <person name="Ohm R."/>
            <person name="Pangilinan J."/>
            <person name="Park H.-J."/>
            <person name="Ramirez L."/>
            <person name="Alfaro M."/>
            <person name="Sun H."/>
            <person name="Tritt A."/>
            <person name="Yoshinaga Y."/>
            <person name="Zwiers L.-H."/>
            <person name="Turgeon B."/>
            <person name="Goodwin S."/>
            <person name="Spatafora J."/>
            <person name="Crous P."/>
            <person name="Grigoriev I."/>
        </authorList>
    </citation>
    <scope>NUCLEOTIDE SEQUENCE</scope>
    <source>
        <strain evidence="2">CBS 119687</strain>
    </source>
</reference>
<dbReference type="PANTHER" id="PTHR35394:SF5">
    <property type="entry name" value="DUF3176 DOMAIN-CONTAINING PROTEIN"/>
    <property type="match status" value="1"/>
</dbReference>
<feature type="transmembrane region" description="Helical" evidence="1">
    <location>
        <begin position="584"/>
        <end position="606"/>
    </location>
</feature>
<keyword evidence="1" id="KW-0472">Membrane</keyword>
<sequence length="667" mass="74673">MLDDNDNDQPSAVAEGYSLLKPSSTLPSHPNPSLASFQSDTTTQKHASVPSRMWRKWERYWRDGWHTEYWSCSLAIVSLVLMSWILKSYEHERLPEWPLHITINSIIALLTAFLKAGLALPLSEAISQLKWELFQHCPQPLITMDDFDSASRGPWGSLQLIFRVEKDYLPKDANLWRRILYPVFRWRLRNYRVYLAKLAAFLLIITFLSDPFSQQIVRFVQCPESRDDLDANISKTNYYNAAGPHTGAIKNEIDGPMNGAINRALNDPPANASSVVSTNCRSGNCTYPLFSTVGVCHKVESIPEEIRVNLLESTSGQPYPGPTRNVTLLTNGMWVANYTGYTVAPICKTQTSSSMGDGTLLSLKMLMDWTTPVRDYDKDTTEEDPNGLLAFNLEIFPCIRTYQSSITNFILDEKLIATTQIGLSRRPGFFGFLLGTSQTLRNGKWEKCLSSQTPGPGLEEIVEADIDAAPTGEPVPESPTIFYPQDCIWKFAQSSLFAIHDALDDAIGHLELDLDTNYYIPVGSVAAKSICGVGVEKSSKSVDNFLQNLTDVMTATIRRRGSGGAAEYVQGITTVQSTCIEIRWAWFTYPVVLVLLTTSFFLLVTLKSHNGQKSIWKSSSLAVLFCSLDETMRERTRSAWGRDDIFQYAEETQAQLVSDSEGKAVFN</sequence>
<protein>
    <submittedName>
        <fullName evidence="2">Uncharacterized protein</fullName>
    </submittedName>
</protein>
<dbReference type="GeneID" id="54412122"/>
<proteinExistence type="predicted"/>
<accession>A0A6A6A6T3</accession>
<dbReference type="AlphaFoldDB" id="A0A6A6A6T3"/>
<keyword evidence="1" id="KW-0812">Transmembrane</keyword>
<evidence type="ECO:0000313" key="2">
    <source>
        <dbReference type="EMBL" id="KAF2126905.1"/>
    </source>
</evidence>
<dbReference type="OrthoDB" id="5376804at2759"/>
<dbReference type="InterPro" id="IPR021514">
    <property type="entry name" value="DUF3176"/>
</dbReference>
<dbReference type="Pfam" id="PF11374">
    <property type="entry name" value="DUF3176"/>
    <property type="match status" value="1"/>
</dbReference>
<keyword evidence="3" id="KW-1185">Reference proteome</keyword>
<dbReference type="PANTHER" id="PTHR35394">
    <property type="entry name" value="DUF3176 DOMAIN-CONTAINING PROTEIN"/>
    <property type="match status" value="1"/>
</dbReference>
<keyword evidence="1" id="KW-1133">Transmembrane helix</keyword>
<feature type="transmembrane region" description="Helical" evidence="1">
    <location>
        <begin position="98"/>
        <end position="120"/>
    </location>
</feature>
<dbReference type="Proteomes" id="UP000799771">
    <property type="component" value="Unassembled WGS sequence"/>
</dbReference>